<dbReference type="RefSeq" id="WP_141345098.1">
    <property type="nucleotide sequence ID" value="NZ_BJLF01000006.1"/>
</dbReference>
<evidence type="ECO:0000313" key="10">
    <source>
        <dbReference type="Proteomes" id="UP000318717"/>
    </source>
</evidence>
<comment type="similarity">
    <text evidence="2 8">Belongs to the 4-toluene sulfonate uptake permease (TSUP) (TC 2.A.102) family.</text>
</comment>
<keyword evidence="7 8" id="KW-0472">Membrane</keyword>
<dbReference type="OrthoDB" id="9807082at2"/>
<feature type="transmembrane region" description="Helical" evidence="8">
    <location>
        <begin position="74"/>
        <end position="93"/>
    </location>
</feature>
<evidence type="ECO:0000256" key="3">
    <source>
        <dbReference type="ARBA" id="ARBA00022448"/>
    </source>
</evidence>
<organism evidence="9 10">
    <name type="scientific">Vibrio inusitatus NBRC 102082</name>
    <dbReference type="NCBI Taxonomy" id="1219070"/>
    <lineage>
        <taxon>Bacteria</taxon>
        <taxon>Pseudomonadati</taxon>
        <taxon>Pseudomonadota</taxon>
        <taxon>Gammaproteobacteria</taxon>
        <taxon>Vibrionales</taxon>
        <taxon>Vibrionaceae</taxon>
        <taxon>Vibrio</taxon>
    </lineage>
</organism>
<dbReference type="Proteomes" id="UP000318717">
    <property type="component" value="Unassembled WGS sequence"/>
</dbReference>
<evidence type="ECO:0000256" key="8">
    <source>
        <dbReference type="RuleBase" id="RU363041"/>
    </source>
</evidence>
<dbReference type="GO" id="GO:0005886">
    <property type="term" value="C:plasma membrane"/>
    <property type="evidence" value="ECO:0007669"/>
    <property type="project" value="UniProtKB-SubCell"/>
</dbReference>
<feature type="transmembrane region" description="Helical" evidence="8">
    <location>
        <begin position="100"/>
        <end position="121"/>
    </location>
</feature>
<feature type="transmembrane region" description="Helical" evidence="8">
    <location>
        <begin position="183"/>
        <end position="201"/>
    </location>
</feature>
<feature type="transmembrane region" description="Helical" evidence="8">
    <location>
        <begin position="234"/>
        <end position="252"/>
    </location>
</feature>
<gene>
    <name evidence="9" type="ORF">VIN01S_15490</name>
</gene>
<evidence type="ECO:0000256" key="6">
    <source>
        <dbReference type="ARBA" id="ARBA00022989"/>
    </source>
</evidence>
<comment type="caution">
    <text evidence="9">The sequence shown here is derived from an EMBL/GenBank/DDBJ whole genome shotgun (WGS) entry which is preliminary data.</text>
</comment>
<evidence type="ECO:0000313" key="9">
    <source>
        <dbReference type="EMBL" id="GEA50745.1"/>
    </source>
</evidence>
<sequence>MGIVEFVLLFVAGVIGGVMNSIAGGGSFVTFPALMLSGVPPVMANASNTLASTAGYLSGAYAFKDDIAKDKNNLPKIILFSVLGGGLGAWSLMRVEENTFLKVIPWLLLFATVLFIVGPRFNQLLQAVASRYKHASNVGQILIWVGLLVVATYGGFFNAGLGIISLSFLVIAGYRDINVMNGVKLLISCGVSLTAIVVFIAQGAIDWHATLVVLVGTLVGGYYAAQISRRLPQVWIKNIVIVISISITVYFFCITYL</sequence>
<accession>A0A4Y3HUT0</accession>
<evidence type="ECO:0000256" key="5">
    <source>
        <dbReference type="ARBA" id="ARBA00022692"/>
    </source>
</evidence>
<feature type="transmembrane region" description="Helical" evidence="8">
    <location>
        <begin position="7"/>
        <end position="31"/>
    </location>
</feature>
<comment type="subcellular location">
    <subcellularLocation>
        <location evidence="1 8">Cell membrane</location>
        <topology evidence="1 8">Multi-pass membrane protein</topology>
    </subcellularLocation>
</comment>
<evidence type="ECO:0000256" key="4">
    <source>
        <dbReference type="ARBA" id="ARBA00022475"/>
    </source>
</evidence>
<name>A0A4Y3HUT0_9VIBR</name>
<keyword evidence="4 8" id="KW-1003">Cell membrane</keyword>
<evidence type="ECO:0000256" key="2">
    <source>
        <dbReference type="ARBA" id="ARBA00009142"/>
    </source>
</evidence>
<dbReference type="AlphaFoldDB" id="A0A4Y3HUT0"/>
<keyword evidence="5 8" id="KW-0812">Transmembrane</keyword>
<keyword evidence="6 8" id="KW-1133">Transmembrane helix</keyword>
<reference evidence="9 10" key="1">
    <citation type="submission" date="2019-06" db="EMBL/GenBank/DDBJ databases">
        <title>Whole genome shotgun sequence of Vibrio inusitatus NBRC 102082.</title>
        <authorList>
            <person name="Hosoyama A."/>
            <person name="Uohara A."/>
            <person name="Ohji S."/>
            <person name="Ichikawa N."/>
        </authorList>
    </citation>
    <scope>NUCLEOTIDE SEQUENCE [LARGE SCALE GENOMIC DNA]</scope>
    <source>
        <strain evidence="9 10">NBRC 102082</strain>
    </source>
</reference>
<proteinExistence type="inferred from homology"/>
<feature type="transmembrane region" description="Helical" evidence="8">
    <location>
        <begin position="141"/>
        <end position="171"/>
    </location>
</feature>
<dbReference type="Pfam" id="PF01925">
    <property type="entry name" value="TauE"/>
    <property type="match status" value="1"/>
</dbReference>
<dbReference type="EMBL" id="BJLF01000006">
    <property type="protein sequence ID" value="GEA50745.1"/>
    <property type="molecule type" value="Genomic_DNA"/>
</dbReference>
<dbReference type="InterPro" id="IPR052017">
    <property type="entry name" value="TSUP"/>
</dbReference>
<dbReference type="PANTHER" id="PTHR30269">
    <property type="entry name" value="TRANSMEMBRANE PROTEIN YFCA"/>
    <property type="match status" value="1"/>
</dbReference>
<keyword evidence="10" id="KW-1185">Reference proteome</keyword>
<evidence type="ECO:0000256" key="7">
    <source>
        <dbReference type="ARBA" id="ARBA00023136"/>
    </source>
</evidence>
<evidence type="ECO:0000256" key="1">
    <source>
        <dbReference type="ARBA" id="ARBA00004651"/>
    </source>
</evidence>
<dbReference type="InterPro" id="IPR002781">
    <property type="entry name" value="TM_pro_TauE-like"/>
</dbReference>
<feature type="transmembrane region" description="Helical" evidence="8">
    <location>
        <begin position="207"/>
        <end position="225"/>
    </location>
</feature>
<dbReference type="PANTHER" id="PTHR30269:SF0">
    <property type="entry name" value="MEMBRANE TRANSPORTER PROTEIN YFCA-RELATED"/>
    <property type="match status" value="1"/>
</dbReference>
<protein>
    <recommendedName>
        <fullName evidence="8">Probable membrane transporter protein</fullName>
    </recommendedName>
</protein>
<keyword evidence="3" id="KW-0813">Transport</keyword>